<reference evidence="1" key="1">
    <citation type="submission" date="2020-08" db="EMBL/GenBank/DDBJ databases">
        <title>Multicomponent nature underlies the extraordinary mechanical properties of spider dragline silk.</title>
        <authorList>
            <person name="Kono N."/>
            <person name="Nakamura H."/>
            <person name="Mori M."/>
            <person name="Yoshida Y."/>
            <person name="Ohtoshi R."/>
            <person name="Malay A.D."/>
            <person name="Moran D.A.P."/>
            <person name="Tomita M."/>
            <person name="Numata K."/>
            <person name="Arakawa K."/>
        </authorList>
    </citation>
    <scope>NUCLEOTIDE SEQUENCE</scope>
</reference>
<proteinExistence type="predicted"/>
<dbReference type="Proteomes" id="UP000886998">
    <property type="component" value="Unassembled WGS sequence"/>
</dbReference>
<evidence type="ECO:0000313" key="1">
    <source>
        <dbReference type="EMBL" id="GFY49360.1"/>
    </source>
</evidence>
<protein>
    <submittedName>
        <fullName evidence="1">Uncharacterized protein</fullName>
    </submittedName>
</protein>
<organism evidence="1 2">
    <name type="scientific">Trichonephila inaurata madagascariensis</name>
    <dbReference type="NCBI Taxonomy" id="2747483"/>
    <lineage>
        <taxon>Eukaryota</taxon>
        <taxon>Metazoa</taxon>
        <taxon>Ecdysozoa</taxon>
        <taxon>Arthropoda</taxon>
        <taxon>Chelicerata</taxon>
        <taxon>Arachnida</taxon>
        <taxon>Araneae</taxon>
        <taxon>Araneomorphae</taxon>
        <taxon>Entelegynae</taxon>
        <taxon>Araneoidea</taxon>
        <taxon>Nephilidae</taxon>
        <taxon>Trichonephila</taxon>
        <taxon>Trichonephila inaurata</taxon>
    </lineage>
</organism>
<evidence type="ECO:0000313" key="2">
    <source>
        <dbReference type="Proteomes" id="UP000886998"/>
    </source>
</evidence>
<dbReference type="AlphaFoldDB" id="A0A8X6XAR0"/>
<name>A0A8X6XAR0_9ARAC</name>
<keyword evidence="2" id="KW-1185">Reference proteome</keyword>
<dbReference type="EMBL" id="BMAV01006981">
    <property type="protein sequence ID" value="GFY49360.1"/>
    <property type="molecule type" value="Genomic_DNA"/>
</dbReference>
<comment type="caution">
    <text evidence="1">The sequence shown here is derived from an EMBL/GenBank/DDBJ whole genome shotgun (WGS) entry which is preliminary data.</text>
</comment>
<sequence length="138" mass="16309">MLHTSISPIVLWSILLFVYSSIVEYSALKFSPENSEFARLVHFYDLLQLHTVYTPRRTNVVQNTLVGVMEKIIEAKFRYEMVIYEEKDYRFVLKVEEVLYSELILFSTFSKIWVVWVDGFRTESCHEECSVKFASGCR</sequence>
<accession>A0A8X6XAR0</accession>
<gene>
    <name evidence="1" type="ORF">TNIN_119251</name>
</gene>